<dbReference type="AlphaFoldDB" id="A0A558DFW8"/>
<dbReference type="NCBIfam" id="TIGR00254">
    <property type="entry name" value="GGDEF"/>
    <property type="match status" value="1"/>
</dbReference>
<evidence type="ECO:0000313" key="16">
    <source>
        <dbReference type="Proteomes" id="UP000317355"/>
    </source>
</evidence>
<feature type="transmembrane region" description="Helical" evidence="11">
    <location>
        <begin position="237"/>
        <end position="254"/>
    </location>
</feature>
<feature type="transmembrane region" description="Helical" evidence="11">
    <location>
        <begin position="55"/>
        <end position="74"/>
    </location>
</feature>
<evidence type="ECO:0000259" key="12">
    <source>
        <dbReference type="PROSITE" id="PS50112"/>
    </source>
</evidence>
<dbReference type="GO" id="GO:0071111">
    <property type="term" value="F:cyclic-guanylate-specific phosphodiesterase activity"/>
    <property type="evidence" value="ECO:0007669"/>
    <property type="project" value="UniProtKB-EC"/>
</dbReference>
<dbReference type="Pfam" id="PF13426">
    <property type="entry name" value="PAS_9"/>
    <property type="match status" value="1"/>
</dbReference>
<dbReference type="SMART" id="SM00267">
    <property type="entry name" value="GGDEF"/>
    <property type="match status" value="1"/>
</dbReference>
<dbReference type="CDD" id="cd00130">
    <property type="entry name" value="PAS"/>
    <property type="match status" value="1"/>
</dbReference>
<dbReference type="SMART" id="SM00091">
    <property type="entry name" value="PAS"/>
    <property type="match status" value="1"/>
</dbReference>
<comment type="catalytic activity">
    <reaction evidence="9">
        <text>3',3'-c-di-GMP + H2O = 5'-phosphoguanylyl(3'-&gt;5')guanosine + H(+)</text>
        <dbReference type="Rhea" id="RHEA:24902"/>
        <dbReference type="ChEBI" id="CHEBI:15377"/>
        <dbReference type="ChEBI" id="CHEBI:15378"/>
        <dbReference type="ChEBI" id="CHEBI:58754"/>
        <dbReference type="ChEBI" id="CHEBI:58805"/>
        <dbReference type="EC" id="3.1.4.52"/>
    </reaction>
    <physiologicalReaction direction="left-to-right" evidence="9">
        <dbReference type="Rhea" id="RHEA:24903"/>
    </physiologicalReaction>
</comment>
<feature type="region of interest" description="Disordered" evidence="10">
    <location>
        <begin position="856"/>
        <end position="890"/>
    </location>
</feature>
<dbReference type="SMART" id="SM00052">
    <property type="entry name" value="EAL"/>
    <property type="match status" value="1"/>
</dbReference>
<evidence type="ECO:0000256" key="10">
    <source>
        <dbReference type="SAM" id="MobiDB-lite"/>
    </source>
</evidence>
<feature type="transmembrane region" description="Helical" evidence="11">
    <location>
        <begin position="153"/>
        <end position="174"/>
    </location>
</feature>
<dbReference type="Proteomes" id="UP000317355">
    <property type="component" value="Unassembled WGS sequence"/>
</dbReference>
<dbReference type="InterPro" id="IPR029787">
    <property type="entry name" value="Nucleotide_cyclase"/>
</dbReference>
<dbReference type="CDD" id="cd01948">
    <property type="entry name" value="EAL"/>
    <property type="match status" value="1"/>
</dbReference>
<dbReference type="Gene3D" id="3.30.70.270">
    <property type="match status" value="1"/>
</dbReference>
<dbReference type="SUPFAM" id="SSF141868">
    <property type="entry name" value="EAL domain-like"/>
    <property type="match status" value="1"/>
</dbReference>
<dbReference type="Pfam" id="PF00990">
    <property type="entry name" value="GGDEF"/>
    <property type="match status" value="1"/>
</dbReference>
<comment type="subcellular location">
    <subcellularLocation>
        <location evidence="2">Cell membrane</location>
        <topology evidence="2">Multi-pass membrane protein</topology>
    </subcellularLocation>
</comment>
<dbReference type="Gene3D" id="3.30.450.20">
    <property type="entry name" value="PAS domain"/>
    <property type="match status" value="1"/>
</dbReference>
<dbReference type="CDD" id="cd01949">
    <property type="entry name" value="GGDEF"/>
    <property type="match status" value="1"/>
</dbReference>
<dbReference type="FunFam" id="3.30.70.270:FF:000001">
    <property type="entry name" value="Diguanylate cyclase domain protein"/>
    <property type="match status" value="1"/>
</dbReference>
<dbReference type="PROSITE" id="PS50883">
    <property type="entry name" value="EAL"/>
    <property type="match status" value="1"/>
</dbReference>
<evidence type="ECO:0000313" key="15">
    <source>
        <dbReference type="EMBL" id="TVT59918.1"/>
    </source>
</evidence>
<dbReference type="SUPFAM" id="SSF55785">
    <property type="entry name" value="PYP-like sensor domain (PAS domain)"/>
    <property type="match status" value="1"/>
</dbReference>
<feature type="transmembrane region" description="Helical" evidence="11">
    <location>
        <begin position="80"/>
        <end position="100"/>
    </location>
</feature>
<dbReference type="GO" id="GO:0005886">
    <property type="term" value="C:plasma membrane"/>
    <property type="evidence" value="ECO:0007669"/>
    <property type="project" value="UniProtKB-SubCell"/>
</dbReference>
<dbReference type="EMBL" id="VMRY01000003">
    <property type="protein sequence ID" value="TVT59918.1"/>
    <property type="molecule type" value="Genomic_DNA"/>
</dbReference>
<evidence type="ECO:0000256" key="2">
    <source>
        <dbReference type="ARBA" id="ARBA00004651"/>
    </source>
</evidence>
<dbReference type="InterPro" id="IPR052155">
    <property type="entry name" value="Biofilm_reg_signaling"/>
</dbReference>
<feature type="transmembrane region" description="Helical" evidence="11">
    <location>
        <begin position="186"/>
        <end position="208"/>
    </location>
</feature>
<dbReference type="Pfam" id="PF00563">
    <property type="entry name" value="EAL"/>
    <property type="match status" value="1"/>
</dbReference>
<sequence>MIQEVTRPQRIPPWLIYGLLYFVAAQVSMQLAFFDGHVSPIWFASGVAIAGILRHGYKVLIGILLGALATALLITSSWVISAGTAVGVLLEAAAGYWLMLQFSEPRKLLSRPVYFSQFLLFCVAIAPLFSAVVGNLMLWSSGTISSEALAKSIAIWWVGDSIGILIITPLLLAWLNSENKQTARSLIETASLALATLLVSGVLFGGYLPSGLQHYPTTFLFAPLIIWCVLRFGIRTVTIIMLIIAMSALIGTTLENDPFALREDHFAILFLQLYFGTICASLLVGKVILDERQHTQTELKLAAKVIEHSPDAIIVTDSKGSIISANPAFVKNSGFSLGELLGNSISLIESGYHDARFFTDMWNQINQKGEWQGEIWNRDKSGTILPEWLNIIALEETQGIPSYFIGIYSDVARQRQVMDRIHRLAYYDILTRLPNRQLFNDRLDQALKYAGRNNRLLGLLFIDLDRFKNINDTLGHSTGDKVLSLAATRMQECVRQTDTLARLGGDEFTIILQDISEEFDAVLVAEKILHTFKSPMRLDNHELYLTPSIGIALFPDNGSTVDDLIKFADTAMYRAKELGGNNYQLFDSNMSEPFRWNLEVETALRRAIESDNIQLLYQPQFDLHTGAIVGLEGLARWNDPEMGVISPGTFIRVAENTGLIHQLGERVLKIATQQAIRWGSLGITGLRIAVNVSTLQLKQQEFFDKVKAITGRCLQSGNSIELEITETSLMENAEFMEEILGRFADIGLEVAVDDFGTGYSSLSYMKRLPIDLLKIDQSFVKDLPSNSNDTAICRAIIAMAHSLNLRVLAEGVETEEQMQFLRKENCDEMQGYLYSKPISADEITEMIRQGFWHTNNTQGSIQTEPPVKKPAIQASNRSYKKAAPPKTVKK</sequence>
<evidence type="ECO:0000256" key="8">
    <source>
        <dbReference type="ARBA" id="ARBA00023136"/>
    </source>
</evidence>
<feature type="domain" description="PAS" evidence="12">
    <location>
        <begin position="298"/>
        <end position="349"/>
    </location>
</feature>
<dbReference type="InterPro" id="IPR001633">
    <property type="entry name" value="EAL_dom"/>
</dbReference>
<dbReference type="GO" id="GO:0071732">
    <property type="term" value="P:cellular response to nitric oxide"/>
    <property type="evidence" value="ECO:0007669"/>
    <property type="project" value="UniProtKB-ARBA"/>
</dbReference>
<evidence type="ECO:0000256" key="11">
    <source>
        <dbReference type="SAM" id="Phobius"/>
    </source>
</evidence>
<dbReference type="InterPro" id="IPR000014">
    <property type="entry name" value="PAS"/>
</dbReference>
<name>A0A558DFW8_9GAMM</name>
<comment type="cofactor">
    <cofactor evidence="1">
        <name>Mg(2+)</name>
        <dbReference type="ChEBI" id="CHEBI:18420"/>
    </cofactor>
</comment>
<evidence type="ECO:0000256" key="3">
    <source>
        <dbReference type="ARBA" id="ARBA00012282"/>
    </source>
</evidence>
<evidence type="ECO:0000256" key="1">
    <source>
        <dbReference type="ARBA" id="ARBA00001946"/>
    </source>
</evidence>
<dbReference type="SUPFAM" id="SSF55073">
    <property type="entry name" value="Nucleotide cyclase"/>
    <property type="match status" value="1"/>
</dbReference>
<comment type="caution">
    <text evidence="15">The sequence shown here is derived from an EMBL/GenBank/DDBJ whole genome shotgun (WGS) entry which is preliminary data.</text>
</comment>
<feature type="domain" description="GGDEF" evidence="14">
    <location>
        <begin position="455"/>
        <end position="588"/>
    </location>
</feature>
<keyword evidence="5" id="KW-0973">c-di-GMP</keyword>
<evidence type="ECO:0000256" key="5">
    <source>
        <dbReference type="ARBA" id="ARBA00022636"/>
    </source>
</evidence>
<evidence type="ECO:0000259" key="14">
    <source>
        <dbReference type="PROSITE" id="PS50887"/>
    </source>
</evidence>
<dbReference type="FunFam" id="3.20.20.450:FF:000001">
    <property type="entry name" value="Cyclic di-GMP phosphodiesterase yahA"/>
    <property type="match status" value="1"/>
</dbReference>
<keyword evidence="4" id="KW-1003">Cell membrane</keyword>
<reference evidence="15 16" key="1">
    <citation type="submission" date="2019-07" db="EMBL/GenBank/DDBJ databases">
        <title>The pathways for chlorine oxyanion respiration interact through the shared metabolite chlorate.</title>
        <authorList>
            <person name="Barnum T.P."/>
            <person name="Cheng Y."/>
            <person name="Hill K.A."/>
            <person name="Lucas L.N."/>
            <person name="Carlson H.K."/>
            <person name="Coates J.D."/>
        </authorList>
    </citation>
    <scope>NUCLEOTIDE SEQUENCE [LARGE SCALE GENOMIC DNA]</scope>
    <source>
        <strain evidence="15">BK-3</strain>
    </source>
</reference>
<dbReference type="InterPro" id="IPR000160">
    <property type="entry name" value="GGDEF_dom"/>
</dbReference>
<dbReference type="Pfam" id="PF05231">
    <property type="entry name" value="MASE1"/>
    <property type="match status" value="1"/>
</dbReference>
<evidence type="ECO:0000256" key="4">
    <source>
        <dbReference type="ARBA" id="ARBA00022475"/>
    </source>
</evidence>
<dbReference type="InterPro" id="IPR035965">
    <property type="entry name" value="PAS-like_dom_sf"/>
</dbReference>
<dbReference type="PANTHER" id="PTHR44757:SF2">
    <property type="entry name" value="BIOFILM ARCHITECTURE MAINTENANCE PROTEIN MBAA"/>
    <property type="match status" value="1"/>
</dbReference>
<dbReference type="InterPro" id="IPR007895">
    <property type="entry name" value="MASE1"/>
</dbReference>
<feature type="domain" description="EAL" evidence="13">
    <location>
        <begin position="597"/>
        <end position="851"/>
    </location>
</feature>
<feature type="transmembrane region" description="Helical" evidence="11">
    <location>
        <begin position="112"/>
        <end position="133"/>
    </location>
</feature>
<organism evidence="15 16">
    <name type="scientific">Sedimenticola thiotaurini</name>
    <dbReference type="NCBI Taxonomy" id="1543721"/>
    <lineage>
        <taxon>Bacteria</taxon>
        <taxon>Pseudomonadati</taxon>
        <taxon>Pseudomonadota</taxon>
        <taxon>Gammaproteobacteria</taxon>
        <taxon>Chromatiales</taxon>
        <taxon>Sedimenticolaceae</taxon>
        <taxon>Sedimenticola</taxon>
    </lineage>
</organism>
<keyword evidence="7 11" id="KW-1133">Transmembrane helix</keyword>
<dbReference type="InterPro" id="IPR043128">
    <property type="entry name" value="Rev_trsase/Diguanyl_cyclase"/>
</dbReference>
<dbReference type="InterPro" id="IPR035919">
    <property type="entry name" value="EAL_sf"/>
</dbReference>
<evidence type="ECO:0000256" key="9">
    <source>
        <dbReference type="ARBA" id="ARBA00051114"/>
    </source>
</evidence>
<keyword evidence="6 11" id="KW-0812">Transmembrane</keyword>
<feature type="transmembrane region" description="Helical" evidence="11">
    <location>
        <begin position="266"/>
        <end position="289"/>
    </location>
</feature>
<protein>
    <recommendedName>
        <fullName evidence="3">cyclic-guanylate-specific phosphodiesterase</fullName>
        <ecNumber evidence="3">3.1.4.52</ecNumber>
    </recommendedName>
</protein>
<dbReference type="NCBIfam" id="TIGR00229">
    <property type="entry name" value="sensory_box"/>
    <property type="match status" value="1"/>
</dbReference>
<feature type="transmembrane region" description="Helical" evidence="11">
    <location>
        <begin position="14"/>
        <end position="34"/>
    </location>
</feature>
<gene>
    <name evidence="15" type="ORF">FHK82_02780</name>
</gene>
<dbReference type="EC" id="3.1.4.52" evidence="3"/>
<proteinExistence type="predicted"/>
<dbReference type="PROSITE" id="PS50887">
    <property type="entry name" value="GGDEF"/>
    <property type="match status" value="1"/>
</dbReference>
<evidence type="ECO:0000259" key="13">
    <source>
        <dbReference type="PROSITE" id="PS50883"/>
    </source>
</evidence>
<evidence type="ECO:0000256" key="7">
    <source>
        <dbReference type="ARBA" id="ARBA00022989"/>
    </source>
</evidence>
<keyword evidence="8 11" id="KW-0472">Membrane</keyword>
<dbReference type="PANTHER" id="PTHR44757">
    <property type="entry name" value="DIGUANYLATE CYCLASE DGCP"/>
    <property type="match status" value="1"/>
</dbReference>
<accession>A0A558DFW8</accession>
<dbReference type="PROSITE" id="PS50112">
    <property type="entry name" value="PAS"/>
    <property type="match status" value="1"/>
</dbReference>
<evidence type="ECO:0000256" key="6">
    <source>
        <dbReference type="ARBA" id="ARBA00022692"/>
    </source>
</evidence>
<dbReference type="Gene3D" id="3.20.20.450">
    <property type="entry name" value="EAL domain"/>
    <property type="match status" value="1"/>
</dbReference>